<dbReference type="AlphaFoldDB" id="A0AAW0QLJ6"/>
<protein>
    <submittedName>
        <fullName evidence="1">Uncharacterized protein</fullName>
    </submittedName>
</protein>
<dbReference type="Proteomes" id="UP001392437">
    <property type="component" value="Unassembled WGS sequence"/>
</dbReference>
<keyword evidence="2" id="KW-1185">Reference proteome</keyword>
<organism evidence="1 2">
    <name type="scientific">Apiospora kogelbergensis</name>
    <dbReference type="NCBI Taxonomy" id="1337665"/>
    <lineage>
        <taxon>Eukaryota</taxon>
        <taxon>Fungi</taxon>
        <taxon>Dikarya</taxon>
        <taxon>Ascomycota</taxon>
        <taxon>Pezizomycotina</taxon>
        <taxon>Sordariomycetes</taxon>
        <taxon>Xylariomycetidae</taxon>
        <taxon>Amphisphaeriales</taxon>
        <taxon>Apiosporaceae</taxon>
        <taxon>Apiospora</taxon>
    </lineage>
</organism>
<sequence>MKKETVLAPILTRRLLPFIDNSGGNTNSASGGVKQVSTTAVNIKRVCLCFSPGRPSISAATARRSNTI</sequence>
<proteinExistence type="predicted"/>
<reference evidence="1 2" key="1">
    <citation type="submission" date="2023-01" db="EMBL/GenBank/DDBJ databases">
        <title>Analysis of 21 Apiospora genomes using comparative genomics revels a genus with tremendous synthesis potential of carbohydrate active enzymes and secondary metabolites.</title>
        <authorList>
            <person name="Sorensen T."/>
        </authorList>
    </citation>
    <scope>NUCLEOTIDE SEQUENCE [LARGE SCALE GENOMIC DNA]</scope>
    <source>
        <strain evidence="1 2">CBS 117206</strain>
    </source>
</reference>
<gene>
    <name evidence="1" type="ORF">PG999_007644</name>
</gene>
<evidence type="ECO:0000313" key="2">
    <source>
        <dbReference type="Proteomes" id="UP001392437"/>
    </source>
</evidence>
<dbReference type="EMBL" id="JAQQWP010000007">
    <property type="protein sequence ID" value="KAK8109507.1"/>
    <property type="molecule type" value="Genomic_DNA"/>
</dbReference>
<comment type="caution">
    <text evidence="1">The sequence shown here is derived from an EMBL/GenBank/DDBJ whole genome shotgun (WGS) entry which is preliminary data.</text>
</comment>
<evidence type="ECO:0000313" key="1">
    <source>
        <dbReference type="EMBL" id="KAK8109507.1"/>
    </source>
</evidence>
<name>A0AAW0QLJ6_9PEZI</name>
<accession>A0AAW0QLJ6</accession>